<proteinExistence type="inferred from homology"/>
<accession>A0ABT8ELT0</accession>
<keyword evidence="1" id="KW-0436">Ligase</keyword>
<dbReference type="EMBL" id="JAJHNU010000004">
    <property type="protein sequence ID" value="MDN4122254.1"/>
    <property type="molecule type" value="Genomic_DNA"/>
</dbReference>
<dbReference type="NCBIfam" id="TIGR00135">
    <property type="entry name" value="gatC"/>
    <property type="match status" value="1"/>
</dbReference>
<sequence>MSINQQDVAHIAQLARIDLSAEQSAQVEQDFTRILGLIQALQTIDTSGVEPMYHPLSAHQNISLRLREDHAEATRSQAERQTMMRNAPAEQDGLFLVPTVIE</sequence>
<dbReference type="InterPro" id="IPR036113">
    <property type="entry name" value="Asp/Glu-ADT_sf_sub_c"/>
</dbReference>
<comment type="catalytic activity">
    <reaction evidence="1">
        <text>L-aspartyl-tRNA(Asn) + L-glutamine + ATP + H2O = L-asparaginyl-tRNA(Asn) + L-glutamate + ADP + phosphate + 2 H(+)</text>
        <dbReference type="Rhea" id="RHEA:14513"/>
        <dbReference type="Rhea" id="RHEA-COMP:9674"/>
        <dbReference type="Rhea" id="RHEA-COMP:9677"/>
        <dbReference type="ChEBI" id="CHEBI:15377"/>
        <dbReference type="ChEBI" id="CHEBI:15378"/>
        <dbReference type="ChEBI" id="CHEBI:29985"/>
        <dbReference type="ChEBI" id="CHEBI:30616"/>
        <dbReference type="ChEBI" id="CHEBI:43474"/>
        <dbReference type="ChEBI" id="CHEBI:58359"/>
        <dbReference type="ChEBI" id="CHEBI:78515"/>
        <dbReference type="ChEBI" id="CHEBI:78516"/>
        <dbReference type="ChEBI" id="CHEBI:456216"/>
    </reaction>
</comment>
<dbReference type="EC" id="6.3.5.-" evidence="1"/>
<comment type="function">
    <text evidence="1">Allows the formation of correctly charged Asn-tRNA(Asn) or Gln-tRNA(Gln) through the transamidation of misacylated Asp-tRNA(Asn) or Glu-tRNA(Gln) in organisms which lack either or both of asparaginyl-tRNA or glutaminyl-tRNA synthetases. The reaction takes place in the presence of glutamine and ATP through an activated phospho-Asp-tRNA(Asn) or phospho-Glu-tRNA(Gln).</text>
</comment>
<protein>
    <recommendedName>
        <fullName evidence="1">Aspartyl/glutamyl-tRNA(Asn/Gln) amidotransferase subunit C</fullName>
        <shortName evidence="1">Asp/Glu-ADT subunit C</shortName>
        <ecNumber evidence="1">6.3.5.-</ecNumber>
    </recommendedName>
</protein>
<dbReference type="PANTHER" id="PTHR15004:SF0">
    <property type="entry name" value="GLUTAMYL-TRNA(GLN) AMIDOTRANSFERASE SUBUNIT C, MITOCHONDRIAL"/>
    <property type="match status" value="1"/>
</dbReference>
<name>A0ABT8ELT0_9BURK</name>
<gene>
    <name evidence="1 3" type="primary">gatC</name>
    <name evidence="3" type="ORF">LMS43_13250</name>
</gene>
<dbReference type="RefSeq" id="WP_266123519.1">
    <property type="nucleotide sequence ID" value="NZ_JAJHNU010000004.1"/>
</dbReference>
<comment type="similarity">
    <text evidence="1">Belongs to the GatC family.</text>
</comment>
<dbReference type="PANTHER" id="PTHR15004">
    <property type="entry name" value="GLUTAMYL-TRNA(GLN) AMIDOTRANSFERASE SUBUNIT C, MITOCHONDRIAL"/>
    <property type="match status" value="1"/>
</dbReference>
<dbReference type="Gene3D" id="1.10.20.60">
    <property type="entry name" value="Glu-tRNAGln amidotransferase C subunit, N-terminal domain"/>
    <property type="match status" value="1"/>
</dbReference>
<feature type="region of interest" description="Disordered" evidence="2">
    <location>
        <begin position="70"/>
        <end position="89"/>
    </location>
</feature>
<dbReference type="HAMAP" id="MF_00122">
    <property type="entry name" value="GatC"/>
    <property type="match status" value="1"/>
</dbReference>
<dbReference type="Pfam" id="PF02686">
    <property type="entry name" value="GatC"/>
    <property type="match status" value="1"/>
</dbReference>
<evidence type="ECO:0000313" key="3">
    <source>
        <dbReference type="EMBL" id="MDN4122254.1"/>
    </source>
</evidence>
<keyword evidence="1" id="KW-0067">ATP-binding</keyword>
<comment type="catalytic activity">
    <reaction evidence="1">
        <text>L-glutamyl-tRNA(Gln) + L-glutamine + ATP + H2O = L-glutaminyl-tRNA(Gln) + L-glutamate + ADP + phosphate + H(+)</text>
        <dbReference type="Rhea" id="RHEA:17521"/>
        <dbReference type="Rhea" id="RHEA-COMP:9681"/>
        <dbReference type="Rhea" id="RHEA-COMP:9684"/>
        <dbReference type="ChEBI" id="CHEBI:15377"/>
        <dbReference type="ChEBI" id="CHEBI:15378"/>
        <dbReference type="ChEBI" id="CHEBI:29985"/>
        <dbReference type="ChEBI" id="CHEBI:30616"/>
        <dbReference type="ChEBI" id="CHEBI:43474"/>
        <dbReference type="ChEBI" id="CHEBI:58359"/>
        <dbReference type="ChEBI" id="CHEBI:78520"/>
        <dbReference type="ChEBI" id="CHEBI:78521"/>
        <dbReference type="ChEBI" id="CHEBI:456216"/>
    </reaction>
</comment>
<keyword evidence="4" id="KW-1185">Reference proteome</keyword>
<comment type="caution">
    <text evidence="3">The sequence shown here is derived from an EMBL/GenBank/DDBJ whole genome shotgun (WGS) entry which is preliminary data.</text>
</comment>
<reference evidence="3" key="1">
    <citation type="submission" date="2021-11" db="EMBL/GenBank/DDBJ databases">
        <title>Draft genome sequence of Alcaligenes endophyticus type strain CCUG 75668T.</title>
        <authorList>
            <person name="Salva-Serra F."/>
            <person name="Duran R.E."/>
            <person name="Seeger M."/>
            <person name="Moore E.R.B."/>
            <person name="Jaen-Luchoro D."/>
        </authorList>
    </citation>
    <scope>NUCLEOTIDE SEQUENCE</scope>
    <source>
        <strain evidence="3">CCUG 75668</strain>
    </source>
</reference>
<keyword evidence="1" id="KW-0547">Nucleotide-binding</keyword>
<comment type="subunit">
    <text evidence="1">Heterotrimer of A, B and C subunits.</text>
</comment>
<evidence type="ECO:0000256" key="1">
    <source>
        <dbReference type="HAMAP-Rule" id="MF_00122"/>
    </source>
</evidence>
<evidence type="ECO:0000313" key="4">
    <source>
        <dbReference type="Proteomes" id="UP001168613"/>
    </source>
</evidence>
<feature type="compositionally biased region" description="Polar residues" evidence="2">
    <location>
        <begin position="74"/>
        <end position="84"/>
    </location>
</feature>
<keyword evidence="1" id="KW-0648">Protein biosynthesis</keyword>
<dbReference type="Proteomes" id="UP001168613">
    <property type="component" value="Unassembled WGS sequence"/>
</dbReference>
<evidence type="ECO:0000256" key="2">
    <source>
        <dbReference type="SAM" id="MobiDB-lite"/>
    </source>
</evidence>
<dbReference type="SUPFAM" id="SSF141000">
    <property type="entry name" value="Glu-tRNAGln amidotransferase C subunit"/>
    <property type="match status" value="1"/>
</dbReference>
<dbReference type="InterPro" id="IPR003837">
    <property type="entry name" value="GatC"/>
</dbReference>
<organism evidence="3 4">
    <name type="scientific">Alcaligenes endophyticus</name>
    <dbReference type="NCBI Taxonomy" id="1929088"/>
    <lineage>
        <taxon>Bacteria</taxon>
        <taxon>Pseudomonadati</taxon>
        <taxon>Pseudomonadota</taxon>
        <taxon>Betaproteobacteria</taxon>
        <taxon>Burkholderiales</taxon>
        <taxon>Alcaligenaceae</taxon>
        <taxon>Alcaligenes</taxon>
    </lineage>
</organism>